<dbReference type="OrthoDB" id="5969911at2"/>
<protein>
    <recommendedName>
        <fullName evidence="1">DUF1023 domain-containing protein</fullName>
    </recommendedName>
</protein>
<dbReference type="Gene3D" id="3.40.50.1820">
    <property type="entry name" value="alpha/beta hydrolase"/>
    <property type="match status" value="1"/>
</dbReference>
<dbReference type="EMBL" id="SZQA01000003">
    <property type="protein sequence ID" value="TKK90573.1"/>
    <property type="molecule type" value="Genomic_DNA"/>
</dbReference>
<dbReference type="InterPro" id="IPR029058">
    <property type="entry name" value="AB_hydrolase_fold"/>
</dbReference>
<gene>
    <name evidence="2" type="ORF">FDA94_06165</name>
</gene>
<dbReference type="Proteomes" id="UP000308705">
    <property type="component" value="Unassembled WGS sequence"/>
</dbReference>
<dbReference type="InterPro" id="IPR010427">
    <property type="entry name" value="DUF1023"/>
</dbReference>
<dbReference type="RefSeq" id="WP_137246038.1">
    <property type="nucleotide sequence ID" value="NZ_SZQA01000003.1"/>
</dbReference>
<reference evidence="2 3" key="1">
    <citation type="submission" date="2019-04" db="EMBL/GenBank/DDBJ databases">
        <title>Herbidospora sp. NEAU-GS14.nov., a novel actinomycete isolated from soil.</title>
        <authorList>
            <person name="Han L."/>
        </authorList>
    </citation>
    <scope>NUCLEOTIDE SEQUENCE [LARGE SCALE GENOMIC DNA]</scope>
    <source>
        <strain evidence="2 3">NEAU-GS14</strain>
    </source>
</reference>
<name>A0A4V5V020_9ACTN</name>
<dbReference type="AlphaFoldDB" id="A0A4V5V020"/>
<keyword evidence="3" id="KW-1185">Reference proteome</keyword>
<feature type="domain" description="DUF1023" evidence="1">
    <location>
        <begin position="192"/>
        <end position="355"/>
    </location>
</feature>
<dbReference type="SUPFAM" id="SSF53474">
    <property type="entry name" value="alpha/beta-Hydrolases"/>
    <property type="match status" value="1"/>
</dbReference>
<evidence type="ECO:0000259" key="1">
    <source>
        <dbReference type="Pfam" id="PF06259"/>
    </source>
</evidence>
<organism evidence="2 3">
    <name type="scientific">Herbidospora galbida</name>
    <dbReference type="NCBI Taxonomy" id="2575442"/>
    <lineage>
        <taxon>Bacteria</taxon>
        <taxon>Bacillati</taxon>
        <taxon>Actinomycetota</taxon>
        <taxon>Actinomycetes</taxon>
        <taxon>Streptosporangiales</taxon>
        <taxon>Streptosporangiaceae</taxon>
        <taxon>Herbidospora</taxon>
    </lineage>
</organism>
<evidence type="ECO:0000313" key="3">
    <source>
        <dbReference type="Proteomes" id="UP000308705"/>
    </source>
</evidence>
<evidence type="ECO:0000313" key="2">
    <source>
        <dbReference type="EMBL" id="TKK90573.1"/>
    </source>
</evidence>
<proteinExistence type="predicted"/>
<dbReference type="Pfam" id="PF06259">
    <property type="entry name" value="Abhydrolase_8"/>
    <property type="match status" value="1"/>
</dbReference>
<comment type="caution">
    <text evidence="2">The sequence shown here is derived from an EMBL/GenBank/DDBJ whole genome shotgun (WGS) entry which is preliminary data.</text>
</comment>
<sequence length="440" mass="45866">MTFCLADATSMRLLASRLDEAAEEITRLQGASVAVGLPITAAPELAHYEGPLRNLVEWCHTSAAEIRRRAAVAAQADLIGWSPAGDNLAYDALMTAAAGGLDDQLAAFDTLGEDGDVAAFFAALTPVQALGVALARAAQVGARAGVPFELRFAANRQLVRQAHAEAVRVGDQAAAARYTRLLNPDRQLLLFDPRGLGKIAEVKGDLATAKHVAVFVPGTGNHLANYLAGSEGTLQTLHGAAAGLSVSTATILWMGSPLPQSLGAATLDLQADRGAPELRDFVDDLRLAPEVRTTLIGHSYGSVVTGHAVRAGLHPDNLVAVASPGWGVTSVDELNAPGTKLFAMRHQGDIIKLAPTADETLGVLVPLPDTVAGHGDDPVYMAGVERLSSGSEAHPVFGIDMDAHSDYFGGSEAGRLAGLNLARVIVGDDYETYEEARAAL</sequence>
<accession>A0A4V5V020</accession>